<feature type="transmembrane region" description="Helical" evidence="1">
    <location>
        <begin position="123"/>
        <end position="143"/>
    </location>
</feature>
<reference evidence="3" key="1">
    <citation type="journal article" date="2019" name="Int. J. Syst. Evol. Microbiol.">
        <title>The Global Catalogue of Microorganisms (GCM) 10K type strain sequencing project: providing services to taxonomists for standard genome sequencing and annotation.</title>
        <authorList>
            <consortium name="The Broad Institute Genomics Platform"/>
            <consortium name="The Broad Institute Genome Sequencing Center for Infectious Disease"/>
            <person name="Wu L."/>
            <person name="Ma J."/>
        </authorList>
    </citation>
    <scope>NUCLEOTIDE SEQUENCE [LARGE SCALE GENOMIC DNA]</scope>
    <source>
        <strain evidence="3">ZS-22-S1</strain>
    </source>
</reference>
<feature type="transmembrane region" description="Helical" evidence="1">
    <location>
        <begin position="60"/>
        <end position="83"/>
    </location>
</feature>
<protein>
    <submittedName>
        <fullName evidence="2">Uncharacterized protein</fullName>
    </submittedName>
</protein>
<evidence type="ECO:0000313" key="3">
    <source>
        <dbReference type="Proteomes" id="UP001595859"/>
    </source>
</evidence>
<dbReference type="RefSeq" id="WP_378061814.1">
    <property type="nucleotide sequence ID" value="NZ_JBHSIS010000025.1"/>
</dbReference>
<comment type="caution">
    <text evidence="2">The sequence shown here is derived from an EMBL/GenBank/DDBJ whole genome shotgun (WGS) entry which is preliminary data.</text>
</comment>
<keyword evidence="3" id="KW-1185">Reference proteome</keyword>
<name>A0ABV9SGD6_9PSEU</name>
<keyword evidence="1" id="KW-1133">Transmembrane helix</keyword>
<proteinExistence type="predicted"/>
<keyword evidence="1" id="KW-0472">Membrane</keyword>
<accession>A0ABV9SGD6</accession>
<organism evidence="2 3">
    <name type="scientific">Actinophytocola glycyrrhizae</name>
    <dbReference type="NCBI Taxonomy" id="2044873"/>
    <lineage>
        <taxon>Bacteria</taxon>
        <taxon>Bacillati</taxon>
        <taxon>Actinomycetota</taxon>
        <taxon>Actinomycetes</taxon>
        <taxon>Pseudonocardiales</taxon>
        <taxon>Pseudonocardiaceae</taxon>
    </lineage>
</organism>
<dbReference type="Proteomes" id="UP001595859">
    <property type="component" value="Unassembled WGS sequence"/>
</dbReference>
<evidence type="ECO:0000313" key="2">
    <source>
        <dbReference type="EMBL" id="MFC4858999.1"/>
    </source>
</evidence>
<dbReference type="EMBL" id="JBHSIS010000025">
    <property type="protein sequence ID" value="MFC4858999.1"/>
    <property type="molecule type" value="Genomic_DNA"/>
</dbReference>
<keyword evidence="1" id="KW-0812">Transmembrane</keyword>
<sequence>MLSRTGAARHPPAAALTAAGLTTVGIGTFLPWVVSGTVLRDSYQSIAVIRTVGVLDGNPLALLLDAWTLLIPVITLCIVVYAVGFRRSAATISTVVAIISGTVAGFATVLGGGEDISLGISSTGPVTTLIGSVLALVGVVGIFTGRRSSATEDAGGEP</sequence>
<feature type="transmembrane region" description="Helical" evidence="1">
    <location>
        <begin position="90"/>
        <end position="111"/>
    </location>
</feature>
<gene>
    <name evidence="2" type="ORF">ACFPCV_36340</name>
</gene>
<evidence type="ECO:0000256" key="1">
    <source>
        <dbReference type="SAM" id="Phobius"/>
    </source>
</evidence>